<evidence type="ECO:0000313" key="12">
    <source>
        <dbReference type="Proteomes" id="UP000004995"/>
    </source>
</evidence>
<evidence type="ECO:0000256" key="4">
    <source>
        <dbReference type="ARBA" id="ARBA00022741"/>
    </source>
</evidence>
<reference evidence="11" key="3">
    <citation type="submission" date="2018-08" db="UniProtKB">
        <authorList>
            <consortium name="EnsemblPlants"/>
        </authorList>
    </citation>
    <scope>IDENTIFICATION</scope>
    <source>
        <strain evidence="11">Yugu1</strain>
    </source>
</reference>
<dbReference type="HOGENOM" id="CLU_000837_7_1_1"/>
<dbReference type="EMBL" id="CM003534">
    <property type="protein sequence ID" value="RCV32547.1"/>
    <property type="molecule type" value="Genomic_DNA"/>
</dbReference>
<dbReference type="InterPro" id="IPR044974">
    <property type="entry name" value="Disease_R_plants"/>
</dbReference>
<keyword evidence="4" id="KW-0547">Nucleotide-binding</keyword>
<dbReference type="InterPro" id="IPR055414">
    <property type="entry name" value="LRR_R13L4/SHOC2-like"/>
</dbReference>
<evidence type="ECO:0000313" key="10">
    <source>
        <dbReference type="EMBL" id="RCV32547.1"/>
    </source>
</evidence>
<sequence length="967" mass="108796">MAAGTAQGAVDSLLGRLSSVLMEEAQLLRGVRGDVEFIKDEMESMNGFLLDVAAADRPNHQVRAWAKQVKELAFDSQNCIDRYVQCVSDVPGSGAGVLATLRRAPRLLSTMPARHRTAVRIRELKARARDLGERRRRYDVTVPHVAAPVATGGANTPEDEREDARRRALANATEFLDEDVREVISWLAVELPLGHPQRRLWAIAIVRRQYQEDEYPLTRKVYEHPSLSSCFHLKAWINGVDKYMKRKETLQCILDQLPAPDDNGIAADGDMNEEARLVKELKDRLKGKRFLIVAANDAYGKVRTEIESAVHDLSVGGGDGDSPASAGSAIIVTTWFPPREPSSDLYKIKNYLNIDALFHEKAVALVGDCCDSDLQEIIRKILTKRGGNFFSMEMFLRALYVNPKRPREQLQILLDSMTFGSIIATHMILFCYNDLPSHYKSCLLYLSILFERMYLPSSSPQDFRVKRTSIVRRWAAENLITRRDGLVATDEAERCFDELVAHGLVRPVDIGASGKVKTCTVHHRVLSFITKMARDEGLVDTDLPPDLACRLSIGNGIRLQQLQHHQMKHVKGAEQFTGCCWGSIHERPIPVEGSEDSRCSMDMDYTEAFLQSLQASPPLGLVEVLDLEGFKGLKKQHLKDICDKVYQLKYLSIRNTDITELPKDIEKLRYLETLDIRQTKIRTLTSKAVVLPKLMHLLAGNIEQQRDDSATRSGGRSFSTVHIPPGIGSMTDLQILCHVEVSNSADELMEVGRLQQLRKLGVVLRGKEARLGHFLRVIERLNECLCSLSLQIELTSSSDTPDLNMEKTAFSPPKFLESLTINGNITGLPRWIKELRQLSKITLCGTSLMDNAIRTLGELTALRCLRLWHKSYIEMRLTFKDDEFQNLKYFLVEGSDITAIHFENGAAPKLEKIVWAFTQLLSLSGVKNLPGLKEIELNGDCDPYLIIQEMAAHPNHPVVIQCQSVRF</sequence>
<name>K3YEE5_SETIT</name>
<dbReference type="SUPFAM" id="SSF52058">
    <property type="entry name" value="L domain-like"/>
    <property type="match status" value="1"/>
</dbReference>
<evidence type="ECO:0000256" key="3">
    <source>
        <dbReference type="ARBA" id="ARBA00022737"/>
    </source>
</evidence>
<dbReference type="eggNOG" id="KOG4658">
    <property type="taxonomic scope" value="Eukaryota"/>
</dbReference>
<keyword evidence="6" id="KW-0175">Coiled coil</keyword>
<dbReference type="PANTHER" id="PTHR23155:SF1062">
    <property type="entry name" value="OS11G0579400 PROTEIN"/>
    <property type="match status" value="1"/>
</dbReference>
<dbReference type="InterPro" id="IPR027417">
    <property type="entry name" value="P-loop_NTPase"/>
</dbReference>
<feature type="domain" description="Disease resistance protein winged helix" evidence="8">
    <location>
        <begin position="460"/>
        <end position="526"/>
    </location>
</feature>
<dbReference type="PANTHER" id="PTHR23155">
    <property type="entry name" value="DISEASE RESISTANCE PROTEIN RP"/>
    <property type="match status" value="1"/>
</dbReference>
<reference evidence="10 12" key="1">
    <citation type="journal article" date="2012" name="Nat. Biotechnol.">
        <title>Reference genome sequence of the model plant Setaria.</title>
        <authorList>
            <person name="Bennetzen J.L."/>
            <person name="Schmutz J."/>
            <person name="Wang H."/>
            <person name="Percifield R."/>
            <person name="Hawkins J."/>
            <person name="Pontaroli A.C."/>
            <person name="Estep M."/>
            <person name="Feng L."/>
            <person name="Vaughn J.N."/>
            <person name="Grimwood J."/>
            <person name="Jenkins J."/>
            <person name="Barry K."/>
            <person name="Lindquist E."/>
            <person name="Hellsten U."/>
            <person name="Deshpande S."/>
            <person name="Wang X."/>
            <person name="Wu X."/>
            <person name="Mitros T."/>
            <person name="Triplett J."/>
            <person name="Yang X."/>
            <person name="Ye C.Y."/>
            <person name="Mauro-Herrera M."/>
            <person name="Wang L."/>
            <person name="Li P."/>
            <person name="Sharma M."/>
            <person name="Sharma R."/>
            <person name="Ronald P.C."/>
            <person name="Panaud O."/>
            <person name="Kellogg E.A."/>
            <person name="Brutnell T.P."/>
            <person name="Doust A.N."/>
            <person name="Tuskan G.A."/>
            <person name="Rokhsar D."/>
            <person name="Devos K.M."/>
        </authorList>
    </citation>
    <scope>NUCLEOTIDE SEQUENCE [LARGE SCALE GENOMIC DNA]</scope>
    <source>
        <strain evidence="12">cv. Yugu1</strain>
        <strain evidence="10">Yugu1</strain>
    </source>
</reference>
<dbReference type="Proteomes" id="UP000004995">
    <property type="component" value="Unassembled WGS sequence"/>
</dbReference>
<dbReference type="Gramene" id="KQK96225">
    <property type="protein sequence ID" value="KQK96225"/>
    <property type="gene ID" value="SETIT_012608mg"/>
</dbReference>
<dbReference type="InterPro" id="IPR032675">
    <property type="entry name" value="LRR_dom_sf"/>
</dbReference>
<dbReference type="EMBL" id="AGNK02004052">
    <property type="status" value="NOT_ANNOTATED_CDS"/>
    <property type="molecule type" value="Genomic_DNA"/>
</dbReference>
<dbReference type="FunCoup" id="K3YEE5">
    <property type="interactions" value="148"/>
</dbReference>
<evidence type="ECO:0000259" key="9">
    <source>
        <dbReference type="Pfam" id="PF23598"/>
    </source>
</evidence>
<keyword evidence="12" id="KW-1185">Reference proteome</keyword>
<accession>K3YEE5</accession>
<evidence type="ECO:0000256" key="5">
    <source>
        <dbReference type="ARBA" id="ARBA00022821"/>
    </source>
</evidence>
<organism evidence="11 12">
    <name type="scientific">Setaria italica</name>
    <name type="common">Foxtail millet</name>
    <name type="synonym">Panicum italicum</name>
    <dbReference type="NCBI Taxonomy" id="4555"/>
    <lineage>
        <taxon>Eukaryota</taxon>
        <taxon>Viridiplantae</taxon>
        <taxon>Streptophyta</taxon>
        <taxon>Embryophyta</taxon>
        <taxon>Tracheophyta</taxon>
        <taxon>Spermatophyta</taxon>
        <taxon>Magnoliopsida</taxon>
        <taxon>Liliopsida</taxon>
        <taxon>Poales</taxon>
        <taxon>Poaceae</taxon>
        <taxon>PACMAD clade</taxon>
        <taxon>Panicoideae</taxon>
        <taxon>Panicodae</taxon>
        <taxon>Paniceae</taxon>
        <taxon>Cenchrinae</taxon>
        <taxon>Setaria</taxon>
    </lineage>
</organism>
<dbReference type="SUPFAM" id="SSF52540">
    <property type="entry name" value="P-loop containing nucleoside triphosphate hydrolases"/>
    <property type="match status" value="1"/>
</dbReference>
<dbReference type="Gene3D" id="3.40.50.300">
    <property type="entry name" value="P-loop containing nucleotide triphosphate hydrolases"/>
    <property type="match status" value="1"/>
</dbReference>
<dbReference type="GO" id="GO:0000166">
    <property type="term" value="F:nucleotide binding"/>
    <property type="evidence" value="ECO:0007669"/>
    <property type="project" value="UniProtKB-KW"/>
</dbReference>
<proteinExistence type="inferred from homology"/>
<dbReference type="Pfam" id="PF23559">
    <property type="entry name" value="WHD_DRP"/>
    <property type="match status" value="1"/>
</dbReference>
<dbReference type="InterPro" id="IPR041118">
    <property type="entry name" value="Rx_N"/>
</dbReference>
<dbReference type="GO" id="GO:0006952">
    <property type="term" value="P:defense response"/>
    <property type="evidence" value="ECO:0007669"/>
    <property type="project" value="UniProtKB-KW"/>
</dbReference>
<dbReference type="InterPro" id="IPR036388">
    <property type="entry name" value="WH-like_DNA-bd_sf"/>
</dbReference>
<dbReference type="InterPro" id="IPR038005">
    <property type="entry name" value="RX-like_CC"/>
</dbReference>
<dbReference type="Pfam" id="PF23598">
    <property type="entry name" value="LRR_14"/>
    <property type="match status" value="1"/>
</dbReference>
<dbReference type="EnsemblPlants" id="KQK96225">
    <property type="protein sequence ID" value="KQK96225"/>
    <property type="gene ID" value="SETIT_012608mg"/>
</dbReference>
<evidence type="ECO:0000256" key="6">
    <source>
        <dbReference type="ARBA" id="ARBA00023054"/>
    </source>
</evidence>
<feature type="domain" description="Disease resistance N-terminal" evidence="7">
    <location>
        <begin position="9"/>
        <end position="87"/>
    </location>
</feature>
<keyword evidence="5" id="KW-0611">Plant defense</keyword>
<feature type="domain" description="Disease resistance R13L4/SHOC-2-like LRR" evidence="9">
    <location>
        <begin position="621"/>
        <end position="957"/>
    </location>
</feature>
<dbReference type="GO" id="GO:0051707">
    <property type="term" value="P:response to other organism"/>
    <property type="evidence" value="ECO:0007669"/>
    <property type="project" value="UniProtKB-ARBA"/>
</dbReference>
<gene>
    <name evidence="10" type="ORF">SETIT_7G011600v2</name>
</gene>
<dbReference type="OMA" id="WGSIHER"/>
<dbReference type="InterPro" id="IPR058922">
    <property type="entry name" value="WHD_DRP"/>
</dbReference>
<evidence type="ECO:0000256" key="1">
    <source>
        <dbReference type="ARBA" id="ARBA00008894"/>
    </source>
</evidence>
<keyword evidence="2" id="KW-0433">Leucine-rich repeat</keyword>
<dbReference type="Pfam" id="PF18052">
    <property type="entry name" value="Rx_N"/>
    <property type="match status" value="1"/>
</dbReference>
<dbReference type="Gene3D" id="1.20.5.4130">
    <property type="match status" value="1"/>
</dbReference>
<dbReference type="Gene3D" id="3.80.10.10">
    <property type="entry name" value="Ribonuclease Inhibitor"/>
    <property type="match status" value="1"/>
</dbReference>
<protein>
    <submittedName>
        <fullName evidence="10 11">Uncharacterized protein</fullName>
    </submittedName>
</protein>
<reference evidence="10" key="2">
    <citation type="submission" date="2015-07" db="EMBL/GenBank/DDBJ databases">
        <authorList>
            <person name="Noorani M."/>
        </authorList>
    </citation>
    <scope>NUCLEOTIDE SEQUENCE</scope>
    <source>
        <strain evidence="10">Yugu1</strain>
    </source>
</reference>
<evidence type="ECO:0000256" key="2">
    <source>
        <dbReference type="ARBA" id="ARBA00022614"/>
    </source>
</evidence>
<evidence type="ECO:0000259" key="8">
    <source>
        <dbReference type="Pfam" id="PF23559"/>
    </source>
</evidence>
<comment type="similarity">
    <text evidence="1">Belongs to the disease resistance NB-LRR family.</text>
</comment>
<dbReference type="AlphaFoldDB" id="K3YEE5"/>
<dbReference type="STRING" id="4555.K3YEE5"/>
<keyword evidence="3" id="KW-0677">Repeat</keyword>
<dbReference type="Gene3D" id="1.10.10.10">
    <property type="entry name" value="Winged helix-like DNA-binding domain superfamily/Winged helix DNA-binding domain"/>
    <property type="match status" value="1"/>
</dbReference>
<dbReference type="CDD" id="cd14798">
    <property type="entry name" value="RX-CC_like"/>
    <property type="match status" value="1"/>
</dbReference>
<evidence type="ECO:0000313" key="11">
    <source>
        <dbReference type="EnsemblPlants" id="KQK96225"/>
    </source>
</evidence>
<dbReference type="OrthoDB" id="696255at2759"/>
<evidence type="ECO:0000259" key="7">
    <source>
        <dbReference type="Pfam" id="PF18052"/>
    </source>
</evidence>